<feature type="modified residue" description="4-aspartylphosphate" evidence="2">
    <location>
        <position position="52"/>
    </location>
</feature>
<name>A0ABT6JR01_9GAMM</name>
<dbReference type="Proteomes" id="UP001156873">
    <property type="component" value="Unassembled WGS sequence"/>
</dbReference>
<evidence type="ECO:0000256" key="2">
    <source>
        <dbReference type="PROSITE-ProRule" id="PRU00169"/>
    </source>
</evidence>
<evidence type="ECO:0000259" key="3">
    <source>
        <dbReference type="PROSITE" id="PS50110"/>
    </source>
</evidence>
<accession>A0ABT6JR01</accession>
<dbReference type="InterPro" id="IPR050595">
    <property type="entry name" value="Bact_response_regulator"/>
</dbReference>
<dbReference type="PANTHER" id="PTHR44591">
    <property type="entry name" value="STRESS RESPONSE REGULATOR PROTEIN 1"/>
    <property type="match status" value="1"/>
</dbReference>
<gene>
    <name evidence="4" type="ORF">QFW81_04060</name>
</gene>
<dbReference type="PANTHER" id="PTHR44591:SF20">
    <property type="entry name" value="PROTEIN PILH"/>
    <property type="match status" value="1"/>
</dbReference>
<dbReference type="RefSeq" id="WP_280577288.1">
    <property type="nucleotide sequence ID" value="NZ_JARXRO010000011.1"/>
</dbReference>
<comment type="caution">
    <text evidence="4">The sequence shown here is derived from an EMBL/GenBank/DDBJ whole genome shotgun (WGS) entry which is preliminary data.</text>
</comment>
<dbReference type="InterPro" id="IPR011006">
    <property type="entry name" value="CheY-like_superfamily"/>
</dbReference>
<evidence type="ECO:0000256" key="1">
    <source>
        <dbReference type="ARBA" id="ARBA00022553"/>
    </source>
</evidence>
<dbReference type="SUPFAM" id="SSF52172">
    <property type="entry name" value="CheY-like"/>
    <property type="match status" value="1"/>
</dbReference>
<keyword evidence="5" id="KW-1185">Reference proteome</keyword>
<dbReference type="InterPro" id="IPR001789">
    <property type="entry name" value="Sig_transdc_resp-reg_receiver"/>
</dbReference>
<organism evidence="4 5">
    <name type="scientific">Luteimonas kalidii</name>
    <dbReference type="NCBI Taxonomy" id="3042025"/>
    <lineage>
        <taxon>Bacteria</taxon>
        <taxon>Pseudomonadati</taxon>
        <taxon>Pseudomonadota</taxon>
        <taxon>Gammaproteobacteria</taxon>
        <taxon>Lysobacterales</taxon>
        <taxon>Lysobacteraceae</taxon>
        <taxon>Luteimonas</taxon>
    </lineage>
</organism>
<evidence type="ECO:0000313" key="4">
    <source>
        <dbReference type="EMBL" id="MDH5833103.1"/>
    </source>
</evidence>
<dbReference type="Pfam" id="PF00072">
    <property type="entry name" value="Response_reg"/>
    <property type="match status" value="1"/>
</dbReference>
<feature type="domain" description="Response regulatory" evidence="3">
    <location>
        <begin position="3"/>
        <end position="119"/>
    </location>
</feature>
<reference evidence="4 5" key="1">
    <citation type="submission" date="2023-04" db="EMBL/GenBank/DDBJ databases">
        <title>Luteimonas sp. M1R5S59.</title>
        <authorList>
            <person name="Sun J.-Q."/>
        </authorList>
    </citation>
    <scope>NUCLEOTIDE SEQUENCE [LARGE SCALE GENOMIC DNA]</scope>
    <source>
        <strain evidence="4 5">M1R5S59</strain>
    </source>
</reference>
<sequence length="123" mass="13418">MARILIIEDSPTDTAVLTQLLERHGHEVLASTSAEDGIEVCRREQPGLVLMDVVLPGMNGFQATRALGRDAETKHIPVLIVSTKGMETDQAWGMRQGAKGYLVKPPREEVLMGEIDRLLEAAG</sequence>
<dbReference type="SMART" id="SM00448">
    <property type="entry name" value="REC"/>
    <property type="match status" value="1"/>
</dbReference>
<keyword evidence="1 2" id="KW-0597">Phosphoprotein</keyword>
<dbReference type="PROSITE" id="PS50110">
    <property type="entry name" value="RESPONSE_REGULATORY"/>
    <property type="match status" value="1"/>
</dbReference>
<proteinExistence type="predicted"/>
<evidence type="ECO:0000313" key="5">
    <source>
        <dbReference type="Proteomes" id="UP001156873"/>
    </source>
</evidence>
<protein>
    <submittedName>
        <fullName evidence="4">Response regulator</fullName>
    </submittedName>
</protein>
<dbReference type="Gene3D" id="3.40.50.2300">
    <property type="match status" value="1"/>
</dbReference>
<dbReference type="EMBL" id="JARXRO010000011">
    <property type="protein sequence ID" value="MDH5833103.1"/>
    <property type="molecule type" value="Genomic_DNA"/>
</dbReference>